<keyword evidence="5" id="KW-0963">Cytoplasm</keyword>
<feature type="binding site" evidence="5">
    <location>
        <position position="72"/>
    </location>
    <ligand>
        <name>S-adenosyl-L-methionine</name>
        <dbReference type="ChEBI" id="CHEBI:59789"/>
    </ligand>
</feature>
<comment type="catalytic activity">
    <reaction evidence="5">
        <text>pseudouridine(1915) in 23S rRNA + S-adenosyl-L-methionine = N(3)-methylpseudouridine(1915) in 23S rRNA + S-adenosyl-L-homocysteine + H(+)</text>
        <dbReference type="Rhea" id="RHEA:42752"/>
        <dbReference type="Rhea" id="RHEA-COMP:10221"/>
        <dbReference type="Rhea" id="RHEA-COMP:10222"/>
        <dbReference type="ChEBI" id="CHEBI:15378"/>
        <dbReference type="ChEBI" id="CHEBI:57856"/>
        <dbReference type="ChEBI" id="CHEBI:59789"/>
        <dbReference type="ChEBI" id="CHEBI:65314"/>
        <dbReference type="ChEBI" id="CHEBI:74486"/>
        <dbReference type="EC" id="2.1.1.177"/>
    </reaction>
</comment>
<gene>
    <name evidence="5" type="primary">rlmH</name>
    <name evidence="6" type="ORF">RO03_01715</name>
</gene>
<evidence type="ECO:0000256" key="4">
    <source>
        <dbReference type="ARBA" id="ARBA00038303"/>
    </source>
</evidence>
<dbReference type="EC" id="2.1.1.177" evidence="5"/>
<dbReference type="Gene3D" id="3.40.1280.10">
    <property type="match status" value="1"/>
</dbReference>
<dbReference type="GeneID" id="79783471"/>
<evidence type="ECO:0000313" key="6">
    <source>
        <dbReference type="EMBL" id="KUL98275.1"/>
    </source>
</evidence>
<dbReference type="GO" id="GO:0070038">
    <property type="term" value="F:rRNA (pseudouridine-N3-)-methyltransferase activity"/>
    <property type="evidence" value="ECO:0007669"/>
    <property type="project" value="UniProtKB-UniRule"/>
</dbReference>
<dbReference type="OrthoDB" id="9806643at2"/>
<dbReference type="AlphaFoldDB" id="A0A101K675"/>
<dbReference type="InterPro" id="IPR029028">
    <property type="entry name" value="Alpha/beta_knot_MTases"/>
</dbReference>
<dbReference type="SUPFAM" id="SSF75217">
    <property type="entry name" value="alpha/beta knot"/>
    <property type="match status" value="1"/>
</dbReference>
<evidence type="ECO:0000256" key="1">
    <source>
        <dbReference type="ARBA" id="ARBA00022603"/>
    </source>
</evidence>
<protein>
    <recommendedName>
        <fullName evidence="5">Ribosomal RNA large subunit methyltransferase H</fullName>
        <ecNumber evidence="5">2.1.1.177</ecNumber>
    </recommendedName>
    <alternativeName>
        <fullName evidence="5">23S rRNA (pseudouridine1915-N3)-methyltransferase</fullName>
    </alternativeName>
    <alternativeName>
        <fullName evidence="5">23S rRNA m3Psi1915 methyltransferase</fullName>
    </alternativeName>
    <alternativeName>
        <fullName evidence="5">rRNA (pseudouridine-N3-)-methyltransferase RlmH</fullName>
    </alternativeName>
</protein>
<organism evidence="6 7">
    <name type="scientific">Fusobacterium nucleatum subsp. nucleatum</name>
    <dbReference type="NCBI Taxonomy" id="76856"/>
    <lineage>
        <taxon>Bacteria</taxon>
        <taxon>Fusobacteriati</taxon>
        <taxon>Fusobacteriota</taxon>
        <taxon>Fusobacteriia</taxon>
        <taxon>Fusobacteriales</taxon>
        <taxon>Fusobacteriaceae</taxon>
        <taxon>Fusobacterium</taxon>
    </lineage>
</organism>
<comment type="subcellular location">
    <subcellularLocation>
        <location evidence="5">Cytoplasm</location>
    </subcellularLocation>
</comment>
<keyword evidence="2 5" id="KW-0808">Transferase</keyword>
<comment type="function">
    <text evidence="5">Specifically methylates the pseudouridine at position 1915 (m3Psi1915) in 23S rRNA.</text>
</comment>
<dbReference type="Proteomes" id="UP000054800">
    <property type="component" value="Unassembled WGS sequence"/>
</dbReference>
<reference evidence="6 7" key="1">
    <citation type="submission" date="2015-10" db="EMBL/GenBank/DDBJ databases">
        <authorList>
            <person name="Gilbert D.G."/>
        </authorList>
    </citation>
    <scope>NUCLEOTIDE SEQUENCE [LARGE SCALE GENOMIC DNA]</scope>
    <source>
        <strain evidence="6 7">ChDC F311</strain>
    </source>
</reference>
<dbReference type="PANTHER" id="PTHR33603:SF1">
    <property type="entry name" value="RIBOSOMAL RNA LARGE SUBUNIT METHYLTRANSFERASE H"/>
    <property type="match status" value="1"/>
</dbReference>
<dbReference type="HAMAP" id="MF_00658">
    <property type="entry name" value="23SrRNA_methyltr_H"/>
    <property type="match status" value="1"/>
</dbReference>
<name>A0A101K675_FUSNC</name>
<proteinExistence type="inferred from homology"/>
<dbReference type="EMBL" id="LMVH01000001">
    <property type="protein sequence ID" value="KUL98275.1"/>
    <property type="molecule type" value="Genomic_DNA"/>
</dbReference>
<keyword evidence="5" id="KW-0698">rRNA processing</keyword>
<accession>A0A101K675</accession>
<keyword evidence="3 5" id="KW-0949">S-adenosyl-L-methionine</keyword>
<dbReference type="InterPro" id="IPR029026">
    <property type="entry name" value="tRNA_m1G_MTases_N"/>
</dbReference>
<evidence type="ECO:0000313" key="7">
    <source>
        <dbReference type="Proteomes" id="UP000054800"/>
    </source>
</evidence>
<sequence length="155" mass="17954">MNINIICIGKIKDKYINDGIAEFSKRMTSFVSLNIIELKEYNKEDNINISIEKESLEILKQISKSNSYNILLDLEGKEINSENMSKYIENLKNIGISSINFIIGGSNGVSKNVKNSVDMKLKFSHFTFPHQLMRLILLEQVYRWFAISNNIKYHK</sequence>
<comment type="subunit">
    <text evidence="5">Homodimer.</text>
</comment>
<dbReference type="InterPro" id="IPR003742">
    <property type="entry name" value="RlmH-like"/>
</dbReference>
<dbReference type="PANTHER" id="PTHR33603">
    <property type="entry name" value="METHYLTRANSFERASE"/>
    <property type="match status" value="1"/>
</dbReference>
<evidence type="ECO:0000256" key="2">
    <source>
        <dbReference type="ARBA" id="ARBA00022679"/>
    </source>
</evidence>
<dbReference type="RefSeq" id="WP_011016410.1">
    <property type="nucleotide sequence ID" value="NZ_CP022122.1"/>
</dbReference>
<comment type="caution">
    <text evidence="6">The sequence shown here is derived from an EMBL/GenBank/DDBJ whole genome shotgun (WGS) entry which is preliminary data.</text>
</comment>
<dbReference type="GO" id="GO:0005737">
    <property type="term" value="C:cytoplasm"/>
    <property type="evidence" value="ECO:0007669"/>
    <property type="project" value="UniProtKB-SubCell"/>
</dbReference>
<dbReference type="SMR" id="A0A101K675"/>
<comment type="similarity">
    <text evidence="4 5">Belongs to the RNA methyltransferase RlmH family.</text>
</comment>
<feature type="binding site" evidence="5">
    <location>
        <position position="104"/>
    </location>
    <ligand>
        <name>S-adenosyl-L-methionine</name>
        <dbReference type="ChEBI" id="CHEBI:59789"/>
    </ligand>
</feature>
<dbReference type="OMA" id="NEPYHHQ"/>
<evidence type="ECO:0000256" key="5">
    <source>
        <dbReference type="HAMAP-Rule" id="MF_00658"/>
    </source>
</evidence>
<keyword evidence="1 5" id="KW-0489">Methyltransferase</keyword>
<evidence type="ECO:0000256" key="3">
    <source>
        <dbReference type="ARBA" id="ARBA00022691"/>
    </source>
</evidence>
<comment type="caution">
    <text evidence="5">Lacks conserved residue(s) required for the propagation of feature annotation.</text>
</comment>
<dbReference type="CDD" id="cd18081">
    <property type="entry name" value="RlmH-like"/>
    <property type="match status" value="1"/>
</dbReference>
<dbReference type="PIRSF" id="PIRSF004505">
    <property type="entry name" value="MT_bac"/>
    <property type="match status" value="1"/>
</dbReference>
<dbReference type="Pfam" id="PF02590">
    <property type="entry name" value="SPOUT_MTase"/>
    <property type="match status" value="1"/>
</dbReference>